<evidence type="ECO:0000313" key="2">
    <source>
        <dbReference type="EMBL" id="KAG0308226.1"/>
    </source>
</evidence>
<protein>
    <submittedName>
        <fullName evidence="2">Uncharacterized protein</fullName>
    </submittedName>
</protein>
<gene>
    <name evidence="2" type="ORF">BGZ97_000127</name>
</gene>
<reference evidence="2" key="1">
    <citation type="journal article" date="2020" name="Fungal Divers.">
        <title>Resolving the Mortierellaceae phylogeny through synthesis of multi-gene phylogenetics and phylogenomics.</title>
        <authorList>
            <person name="Vandepol N."/>
            <person name="Liber J."/>
            <person name="Desiro A."/>
            <person name="Na H."/>
            <person name="Kennedy M."/>
            <person name="Barry K."/>
            <person name="Grigoriev I.V."/>
            <person name="Miller A.N."/>
            <person name="O'Donnell K."/>
            <person name="Stajich J.E."/>
            <person name="Bonito G."/>
        </authorList>
    </citation>
    <scope>NUCLEOTIDE SEQUENCE</scope>
    <source>
        <strain evidence="2">NVP60</strain>
    </source>
</reference>
<dbReference type="OrthoDB" id="10309340at2759"/>
<accession>A0A9P6R1G3</accession>
<dbReference type="Proteomes" id="UP000823405">
    <property type="component" value="Unassembled WGS sequence"/>
</dbReference>
<sequence>MARFSTHTLQVKHLQESIATVRDVLATYGGYLYRIDTFGVDDWARPVDTSSHIHRSFIVNDDDLGDAAVALQATFDAHDLNAKHLMPKGQAANVANAAFNEHYGNKENIPPGYLDQDTTKASTAASPIASSDGSMYPSTASSTRSPLEVCPLAALYGLSAGM</sequence>
<proteinExistence type="predicted"/>
<dbReference type="AlphaFoldDB" id="A0A9P6R1G3"/>
<organism evidence="2 3">
    <name type="scientific">Linnemannia gamsii</name>
    <dbReference type="NCBI Taxonomy" id="64522"/>
    <lineage>
        <taxon>Eukaryota</taxon>
        <taxon>Fungi</taxon>
        <taxon>Fungi incertae sedis</taxon>
        <taxon>Mucoromycota</taxon>
        <taxon>Mortierellomycotina</taxon>
        <taxon>Mortierellomycetes</taxon>
        <taxon>Mortierellales</taxon>
        <taxon>Mortierellaceae</taxon>
        <taxon>Linnemannia</taxon>
    </lineage>
</organism>
<keyword evidence="3" id="KW-1185">Reference proteome</keyword>
<evidence type="ECO:0000313" key="3">
    <source>
        <dbReference type="Proteomes" id="UP000823405"/>
    </source>
</evidence>
<dbReference type="EMBL" id="JAAAIN010001012">
    <property type="protein sequence ID" value="KAG0308226.1"/>
    <property type="molecule type" value="Genomic_DNA"/>
</dbReference>
<evidence type="ECO:0000256" key="1">
    <source>
        <dbReference type="SAM" id="MobiDB-lite"/>
    </source>
</evidence>
<feature type="compositionally biased region" description="Polar residues" evidence="1">
    <location>
        <begin position="119"/>
        <end position="141"/>
    </location>
</feature>
<feature type="region of interest" description="Disordered" evidence="1">
    <location>
        <begin position="118"/>
        <end position="141"/>
    </location>
</feature>
<comment type="caution">
    <text evidence="2">The sequence shown here is derived from an EMBL/GenBank/DDBJ whole genome shotgun (WGS) entry which is preliminary data.</text>
</comment>
<name>A0A9P6R1G3_9FUNG</name>